<dbReference type="EMBL" id="JBJUIK010000007">
    <property type="protein sequence ID" value="KAL3522604.1"/>
    <property type="molecule type" value="Genomic_DNA"/>
</dbReference>
<dbReference type="InterPro" id="IPR050628">
    <property type="entry name" value="SNF2_RAD54_helicase_TF"/>
</dbReference>
<keyword evidence="2" id="KW-0378">Hydrolase</keyword>
<evidence type="ECO:0000256" key="2">
    <source>
        <dbReference type="ARBA" id="ARBA00022801"/>
    </source>
</evidence>
<name>A0ABD2ZU01_9GENT</name>
<comment type="caution">
    <text evidence="4">The sequence shown here is derived from an EMBL/GenBank/DDBJ whole genome shotgun (WGS) entry which is preliminary data.</text>
</comment>
<proteinExistence type="predicted"/>
<organism evidence="4 5">
    <name type="scientific">Cinchona calisaya</name>
    <dbReference type="NCBI Taxonomy" id="153742"/>
    <lineage>
        <taxon>Eukaryota</taxon>
        <taxon>Viridiplantae</taxon>
        <taxon>Streptophyta</taxon>
        <taxon>Embryophyta</taxon>
        <taxon>Tracheophyta</taxon>
        <taxon>Spermatophyta</taxon>
        <taxon>Magnoliopsida</taxon>
        <taxon>eudicotyledons</taxon>
        <taxon>Gunneridae</taxon>
        <taxon>Pentapetalae</taxon>
        <taxon>asterids</taxon>
        <taxon>lamiids</taxon>
        <taxon>Gentianales</taxon>
        <taxon>Rubiaceae</taxon>
        <taxon>Cinchonoideae</taxon>
        <taxon>Cinchoneae</taxon>
        <taxon>Cinchona</taxon>
    </lineage>
</organism>
<evidence type="ECO:0000256" key="1">
    <source>
        <dbReference type="ARBA" id="ARBA00022741"/>
    </source>
</evidence>
<evidence type="ECO:0000313" key="4">
    <source>
        <dbReference type="EMBL" id="KAL3522604.1"/>
    </source>
</evidence>
<dbReference type="GO" id="GO:0016787">
    <property type="term" value="F:hydrolase activity"/>
    <property type="evidence" value="ECO:0007669"/>
    <property type="project" value="UniProtKB-KW"/>
</dbReference>
<accession>A0ABD2ZU01</accession>
<dbReference type="PANTHER" id="PTHR45626">
    <property type="entry name" value="TRANSCRIPTION TERMINATION FACTOR 2-RELATED"/>
    <property type="match status" value="1"/>
</dbReference>
<dbReference type="PANTHER" id="PTHR45626:SF45">
    <property type="entry name" value="DNA REPAIR PROTEIN RAD5A"/>
    <property type="match status" value="1"/>
</dbReference>
<reference evidence="4 5" key="1">
    <citation type="submission" date="2024-11" db="EMBL/GenBank/DDBJ databases">
        <title>A near-complete genome assembly of Cinchona calisaya.</title>
        <authorList>
            <person name="Lian D.C."/>
            <person name="Zhao X.W."/>
            <person name="Wei L."/>
        </authorList>
    </citation>
    <scope>NUCLEOTIDE SEQUENCE [LARGE SCALE GENOMIC DNA]</scope>
    <source>
        <tissue evidence="4">Nenye</tissue>
    </source>
</reference>
<gene>
    <name evidence="4" type="ORF">ACH5RR_015438</name>
</gene>
<keyword evidence="5" id="KW-1185">Reference proteome</keyword>
<keyword evidence="3" id="KW-0067">ATP-binding</keyword>
<keyword evidence="1" id="KW-0547">Nucleotide-binding</keyword>
<dbReference type="Proteomes" id="UP001630127">
    <property type="component" value="Unassembled WGS sequence"/>
</dbReference>
<sequence>MNFDHCELTEAKEEFYDAPFKRSKVNFDQYIEPGRILHKYASILMLLLQLHQCCSHPFLMISRGDIQEFYDVNKLARLFLKGGEGIMEGQVRVPLQIYPEEVVEVLQKQEIG</sequence>
<protein>
    <submittedName>
        <fullName evidence="4">Uncharacterized protein</fullName>
    </submittedName>
</protein>
<evidence type="ECO:0000256" key="3">
    <source>
        <dbReference type="ARBA" id="ARBA00022840"/>
    </source>
</evidence>
<evidence type="ECO:0000313" key="5">
    <source>
        <dbReference type="Proteomes" id="UP001630127"/>
    </source>
</evidence>
<dbReference type="AlphaFoldDB" id="A0ABD2ZU01"/>
<dbReference type="GO" id="GO:0005524">
    <property type="term" value="F:ATP binding"/>
    <property type="evidence" value="ECO:0007669"/>
    <property type="project" value="UniProtKB-KW"/>
</dbReference>